<reference evidence="8 10" key="2">
    <citation type="submission" date="2018-06" db="EMBL/GenBank/DDBJ databases">
        <authorList>
            <consortium name="IHU Genomes"/>
        </authorList>
    </citation>
    <scope>NUCLEOTIDE SEQUENCE [LARGE SCALE GENOMIC DNA]</scope>
    <source>
        <strain evidence="8 10">NEC25</strain>
    </source>
</reference>
<reference evidence="6" key="3">
    <citation type="submission" date="2021-10" db="EMBL/GenBank/DDBJ databases">
        <authorList>
            <person name="Mesa V."/>
        </authorList>
    </citation>
    <scope>NUCLEOTIDE SEQUENCE</scope>
    <source>
        <strain evidence="6">CC3_PB</strain>
    </source>
</reference>
<proteinExistence type="predicted"/>
<evidence type="ECO:0000256" key="4">
    <source>
        <dbReference type="ARBA" id="ARBA00023163"/>
    </source>
</evidence>
<keyword evidence="1" id="KW-0678">Repressor</keyword>
<evidence type="ECO:0000259" key="5">
    <source>
        <dbReference type="PROSITE" id="PS50932"/>
    </source>
</evidence>
<keyword evidence="4" id="KW-0804">Transcription</keyword>
<dbReference type="InterPro" id="IPR010982">
    <property type="entry name" value="Lambda_DNA-bd_dom_sf"/>
</dbReference>
<dbReference type="PRINTS" id="PR00036">
    <property type="entry name" value="HTHLACI"/>
</dbReference>
<dbReference type="CDD" id="cd06291">
    <property type="entry name" value="PBP1_Qymf-like"/>
    <property type="match status" value="1"/>
</dbReference>
<sequence length="325" mass="36061">MKPSIKDVAKVAGVSATTVSRVLNNRGYISKETKRKVYAAIEDVEYYPNDIARALLSNKTNLIGLIFPMINNPFHVELISYIETILSEKGFKVLLCNSMNNPKKEQDYLTMLRRNQVDGIIVGTHNDNIPDYNISGLPVVAIDRYLGENVVTVSCDNYAGGRLAVESLLEKGCKNILCIRGNSKLKLPANKRSQAYIDIMNENNLKVNIAEVEFIKSIEEKFELVKEIILANKDIDGVFAGDDLLASMVLNICENQGIDVPNDLKVIGFDGASQTLVYLPKLTTIKQPIKKIAEVSVDKLIRKINGEEVDNEIGLPVVLHKGKTI</sequence>
<dbReference type="Gene3D" id="1.10.260.40">
    <property type="entry name" value="lambda repressor-like DNA-binding domains"/>
    <property type="match status" value="1"/>
</dbReference>
<evidence type="ECO:0000313" key="6">
    <source>
        <dbReference type="EMBL" id="CAG9709795.1"/>
    </source>
</evidence>
<dbReference type="OrthoDB" id="369222at2"/>
<dbReference type="SMART" id="SM00354">
    <property type="entry name" value="HTH_LACI"/>
    <property type="match status" value="1"/>
</dbReference>
<keyword evidence="3" id="KW-0238">DNA-binding</keyword>
<dbReference type="Pfam" id="PF00356">
    <property type="entry name" value="LacI"/>
    <property type="match status" value="1"/>
</dbReference>
<dbReference type="PANTHER" id="PTHR30146">
    <property type="entry name" value="LACI-RELATED TRANSCRIPTIONAL REPRESSOR"/>
    <property type="match status" value="1"/>
</dbReference>
<dbReference type="InterPro" id="IPR000843">
    <property type="entry name" value="HTH_LacI"/>
</dbReference>
<dbReference type="GeneID" id="68876562"/>
<keyword evidence="9" id="KW-1185">Reference proteome</keyword>
<name>A0A2A7MF12_9CLOT</name>
<dbReference type="PROSITE" id="PS50932">
    <property type="entry name" value="HTH_LACI_2"/>
    <property type="match status" value="1"/>
</dbReference>
<evidence type="ECO:0000256" key="1">
    <source>
        <dbReference type="ARBA" id="ARBA00022491"/>
    </source>
</evidence>
<dbReference type="GO" id="GO:0000976">
    <property type="term" value="F:transcription cis-regulatory region binding"/>
    <property type="evidence" value="ECO:0007669"/>
    <property type="project" value="TreeGrafter"/>
</dbReference>
<dbReference type="EMBL" id="UWJD01000001">
    <property type="protein sequence ID" value="VCT83610.1"/>
    <property type="molecule type" value="Genomic_DNA"/>
</dbReference>
<evidence type="ECO:0000313" key="8">
    <source>
        <dbReference type="EMBL" id="VCT83610.1"/>
    </source>
</evidence>
<dbReference type="SUPFAM" id="SSF47413">
    <property type="entry name" value="lambda repressor-like DNA-binding domains"/>
    <property type="match status" value="1"/>
</dbReference>
<organism evidence="7 9">
    <name type="scientific">Clostridium neonatale</name>
    <dbReference type="NCBI Taxonomy" id="137838"/>
    <lineage>
        <taxon>Bacteria</taxon>
        <taxon>Bacillati</taxon>
        <taxon>Bacillota</taxon>
        <taxon>Clostridia</taxon>
        <taxon>Eubacteriales</taxon>
        <taxon>Clostridiaceae</taxon>
        <taxon>Clostridium</taxon>
    </lineage>
</organism>
<dbReference type="GO" id="GO:0003700">
    <property type="term" value="F:DNA-binding transcription factor activity"/>
    <property type="evidence" value="ECO:0007669"/>
    <property type="project" value="TreeGrafter"/>
</dbReference>
<evidence type="ECO:0000313" key="7">
    <source>
        <dbReference type="EMBL" id="PEG30256.1"/>
    </source>
</evidence>
<dbReference type="Gene3D" id="3.40.50.2300">
    <property type="match status" value="2"/>
</dbReference>
<evidence type="ECO:0000313" key="10">
    <source>
        <dbReference type="Proteomes" id="UP000431451"/>
    </source>
</evidence>
<dbReference type="InterPro" id="IPR001761">
    <property type="entry name" value="Peripla_BP/Lac1_sug-bd_dom"/>
</dbReference>
<dbReference type="Proteomes" id="UP000789738">
    <property type="component" value="Unassembled WGS sequence"/>
</dbReference>
<dbReference type="PROSITE" id="PS00356">
    <property type="entry name" value="HTH_LACI_1"/>
    <property type="match status" value="1"/>
</dbReference>
<feature type="domain" description="HTH lacI-type" evidence="5">
    <location>
        <begin position="3"/>
        <end position="57"/>
    </location>
</feature>
<dbReference type="EMBL" id="PDCJ01000001">
    <property type="protein sequence ID" value="PEG30256.1"/>
    <property type="molecule type" value="Genomic_DNA"/>
</dbReference>
<dbReference type="InterPro" id="IPR028082">
    <property type="entry name" value="Peripla_BP_I"/>
</dbReference>
<dbReference type="EMBL" id="CAKJVE010000004">
    <property type="protein sequence ID" value="CAG9709795.1"/>
    <property type="molecule type" value="Genomic_DNA"/>
</dbReference>
<keyword evidence="2" id="KW-0805">Transcription regulation</keyword>
<reference evidence="7 9" key="1">
    <citation type="submission" date="2017-10" db="EMBL/GenBank/DDBJ databases">
        <title>Effective Description of Clostridium neonatale sp. nov. linked to necrotizing enterocolitis in neonates and a clarification of species assignable to the genus Clostridium (Prazmowski 1880) emend. Lawson and Rainey 2016.</title>
        <authorList>
            <person name="Bernard K."/>
            <person name="Burdz T."/>
            <person name="Wiebe D."/>
            <person name="Balcewich B."/>
            <person name="Alfa M."/>
            <person name="Bernier A.-M."/>
        </authorList>
    </citation>
    <scope>NUCLEOTIDE SEQUENCE [LARGE SCALE GENOMIC DNA]</scope>
    <source>
        <strain evidence="7 9">LCDC99A005</strain>
    </source>
</reference>
<gene>
    <name evidence="8" type="primary">degA_1</name>
    <name evidence="6" type="ORF">CNEO_44418</name>
    <name evidence="8" type="ORF">CNEONATNEC25_01207</name>
    <name evidence="7" type="ORF">CQ394_00555</name>
</gene>
<dbReference type="Pfam" id="PF00532">
    <property type="entry name" value="Peripla_BP_1"/>
    <property type="match status" value="1"/>
</dbReference>
<dbReference type="SUPFAM" id="SSF53822">
    <property type="entry name" value="Periplasmic binding protein-like I"/>
    <property type="match status" value="1"/>
</dbReference>
<accession>A0A2A7MF12</accession>
<evidence type="ECO:0000313" key="9">
    <source>
        <dbReference type="Proteomes" id="UP000220840"/>
    </source>
</evidence>
<dbReference type="Proteomes" id="UP000220840">
    <property type="component" value="Unassembled WGS sequence"/>
</dbReference>
<dbReference type="PANTHER" id="PTHR30146:SF95">
    <property type="entry name" value="RIBOSE OPERON REPRESSOR"/>
    <property type="match status" value="1"/>
</dbReference>
<dbReference type="STRING" id="137838.GCA_001458595_01546"/>
<dbReference type="CDD" id="cd01392">
    <property type="entry name" value="HTH_LacI"/>
    <property type="match status" value="1"/>
</dbReference>
<dbReference type="RefSeq" id="WP_058294429.1">
    <property type="nucleotide sequence ID" value="NZ_CAKJVD010000042.1"/>
</dbReference>
<protein>
    <submittedName>
        <fullName evidence="8">HTH-type transcriptional regulator DegA</fullName>
    </submittedName>
    <submittedName>
        <fullName evidence="7">LacI family transcriptional regulator</fullName>
    </submittedName>
    <submittedName>
        <fullName evidence="6">Transcriptional regulator, LacI-type</fullName>
    </submittedName>
</protein>
<dbReference type="Proteomes" id="UP000431451">
    <property type="component" value="Unassembled WGS sequence"/>
</dbReference>
<evidence type="ECO:0000256" key="3">
    <source>
        <dbReference type="ARBA" id="ARBA00023125"/>
    </source>
</evidence>
<evidence type="ECO:0000256" key="2">
    <source>
        <dbReference type="ARBA" id="ARBA00023015"/>
    </source>
</evidence>
<dbReference type="AlphaFoldDB" id="A0A2A7MF12"/>